<dbReference type="InterPro" id="IPR003594">
    <property type="entry name" value="HATPase_dom"/>
</dbReference>
<dbReference type="EMBL" id="CP163431">
    <property type="protein sequence ID" value="XDQ06798.1"/>
    <property type="molecule type" value="Genomic_DNA"/>
</dbReference>
<feature type="domain" description="Histidine kinase/HSP90-like ATPase" evidence="1">
    <location>
        <begin position="42"/>
        <end position="135"/>
    </location>
</feature>
<dbReference type="Gene3D" id="3.30.565.10">
    <property type="entry name" value="Histidine kinase-like ATPase, C-terminal domain"/>
    <property type="match status" value="1"/>
</dbReference>
<protein>
    <submittedName>
        <fullName evidence="2">Anti-sigma regulatory factor</fullName>
    </submittedName>
</protein>
<evidence type="ECO:0000259" key="1">
    <source>
        <dbReference type="Pfam" id="PF02518"/>
    </source>
</evidence>
<reference evidence="2" key="1">
    <citation type="submission" date="2024-07" db="EMBL/GenBank/DDBJ databases">
        <authorList>
            <person name="Yu S.T."/>
        </authorList>
    </citation>
    <scope>NUCLEOTIDE SEQUENCE</scope>
    <source>
        <strain evidence="2">R08</strain>
    </source>
</reference>
<dbReference type="CDD" id="cd16934">
    <property type="entry name" value="HATPase_RsbT-like"/>
    <property type="match status" value="1"/>
</dbReference>
<dbReference type="InterPro" id="IPR036890">
    <property type="entry name" value="HATPase_C_sf"/>
</dbReference>
<dbReference type="SUPFAM" id="SSF55874">
    <property type="entry name" value="ATPase domain of HSP90 chaperone/DNA topoisomerase II/histidine kinase"/>
    <property type="match status" value="1"/>
</dbReference>
<dbReference type="AlphaFoldDB" id="A0AB39MP91"/>
<accession>A0AB39MP91</accession>
<organism evidence="2">
    <name type="scientific">Streptomyces sp. R08</name>
    <dbReference type="NCBI Taxonomy" id="3238624"/>
    <lineage>
        <taxon>Bacteria</taxon>
        <taxon>Bacillati</taxon>
        <taxon>Actinomycetota</taxon>
        <taxon>Actinomycetes</taxon>
        <taxon>Kitasatosporales</taxon>
        <taxon>Streptomycetaceae</taxon>
        <taxon>Streptomyces</taxon>
    </lineage>
</organism>
<dbReference type="Pfam" id="PF02518">
    <property type="entry name" value="HATPase_c"/>
    <property type="match status" value="1"/>
</dbReference>
<name>A0AB39MP91_9ACTN</name>
<dbReference type="RefSeq" id="WP_369191662.1">
    <property type="nucleotide sequence ID" value="NZ_CP163431.1"/>
</dbReference>
<proteinExistence type="predicted"/>
<gene>
    <name evidence="2" type="ORF">AB5J58_44385</name>
</gene>
<sequence>MTAPWTADEEPQVYAVERSGDLVHVRQAIRALAQRCGLSLVDQTKMITAASELARNTLTYGGGGTVRAGLVSTNGRRGVGAVFEDTGPGIPDIEQAMTDGWTSGGGLGLGLSGAKRLVDDFRLRTAPGEGTAVTIIKWAR</sequence>
<evidence type="ECO:0000313" key="2">
    <source>
        <dbReference type="EMBL" id="XDQ06798.1"/>
    </source>
</evidence>